<dbReference type="EMBL" id="JASJOS010000020">
    <property type="protein sequence ID" value="MDJ1485463.1"/>
    <property type="molecule type" value="Genomic_DNA"/>
</dbReference>
<dbReference type="Proteomes" id="UP001241110">
    <property type="component" value="Unassembled WGS sequence"/>
</dbReference>
<dbReference type="PANTHER" id="PTHR43280:SF32">
    <property type="entry name" value="TRANSCRIPTIONAL REGULATORY PROTEIN"/>
    <property type="match status" value="1"/>
</dbReference>
<accession>A0AAE3UCG7</accession>
<dbReference type="InterPro" id="IPR018060">
    <property type="entry name" value="HTH_AraC"/>
</dbReference>
<dbReference type="Pfam" id="PF12833">
    <property type="entry name" value="HTH_18"/>
    <property type="match status" value="1"/>
</dbReference>
<name>A0AAE3UCG7_9BACT</name>
<dbReference type="GO" id="GO:0043565">
    <property type="term" value="F:sequence-specific DNA binding"/>
    <property type="evidence" value="ECO:0007669"/>
    <property type="project" value="InterPro"/>
</dbReference>
<reference evidence="5" key="1">
    <citation type="submission" date="2023-05" db="EMBL/GenBank/DDBJ databases">
        <authorList>
            <person name="Zhang X."/>
        </authorList>
    </citation>
    <scope>NUCLEOTIDE SEQUENCE</scope>
    <source>
        <strain evidence="5">YF14B1</strain>
    </source>
</reference>
<organism evidence="5 6">
    <name type="scientific">Xanthocytophaga flava</name>
    <dbReference type="NCBI Taxonomy" id="3048013"/>
    <lineage>
        <taxon>Bacteria</taxon>
        <taxon>Pseudomonadati</taxon>
        <taxon>Bacteroidota</taxon>
        <taxon>Cytophagia</taxon>
        <taxon>Cytophagales</taxon>
        <taxon>Rhodocytophagaceae</taxon>
        <taxon>Xanthocytophaga</taxon>
    </lineage>
</organism>
<evidence type="ECO:0000259" key="4">
    <source>
        <dbReference type="PROSITE" id="PS01124"/>
    </source>
</evidence>
<dbReference type="SMART" id="SM00342">
    <property type="entry name" value="HTH_ARAC"/>
    <property type="match status" value="1"/>
</dbReference>
<keyword evidence="1" id="KW-0805">Transcription regulation</keyword>
<evidence type="ECO:0000256" key="3">
    <source>
        <dbReference type="ARBA" id="ARBA00023163"/>
    </source>
</evidence>
<evidence type="ECO:0000256" key="2">
    <source>
        <dbReference type="ARBA" id="ARBA00023125"/>
    </source>
</evidence>
<dbReference type="Gene3D" id="1.10.10.60">
    <property type="entry name" value="Homeodomain-like"/>
    <property type="match status" value="1"/>
</dbReference>
<keyword evidence="3" id="KW-0804">Transcription</keyword>
<keyword evidence="2" id="KW-0238">DNA-binding</keyword>
<proteinExistence type="predicted"/>
<feature type="domain" description="HTH araC/xylS-type" evidence="4">
    <location>
        <begin position="189"/>
        <end position="299"/>
    </location>
</feature>
<gene>
    <name evidence="5" type="ORF">QNI16_33540</name>
</gene>
<dbReference type="RefSeq" id="WP_313988066.1">
    <property type="nucleotide sequence ID" value="NZ_JASJOS010000020.1"/>
</dbReference>
<evidence type="ECO:0000256" key="1">
    <source>
        <dbReference type="ARBA" id="ARBA00023015"/>
    </source>
</evidence>
<sequence>MIQQQTLQDYPFQYLSSSANQSKDIFAAYAIEDFSRETAQISSIYCRRDFYKITLISGDATYSYGDRQVMLQAGQYALLFTNREIPYKWEIHSGTCQGYGCIFTDDFLPLHTYLRPSDWTVFDPNGQSLFYLNTEQVELFSNLFKKMIKEYSSSYLHKQQLIFIYLLECIHEALRMEQSIPDTNFSAANRLTESFRELLAQQFPVTTPHQKLKYRTAQDFADKLAVHVNYLNRTLKAVTGKTTTQLINERIIQEARILLLHTNLPINQIGYCLGFEEATHFTHFFHKHTQMTPSSLRQV</sequence>
<dbReference type="AlphaFoldDB" id="A0AAE3UCG7"/>
<comment type="caution">
    <text evidence="5">The sequence shown here is derived from an EMBL/GenBank/DDBJ whole genome shotgun (WGS) entry which is preliminary data.</text>
</comment>
<dbReference type="PROSITE" id="PS01124">
    <property type="entry name" value="HTH_ARAC_FAMILY_2"/>
    <property type="match status" value="1"/>
</dbReference>
<dbReference type="SUPFAM" id="SSF46689">
    <property type="entry name" value="Homeodomain-like"/>
    <property type="match status" value="1"/>
</dbReference>
<protein>
    <submittedName>
        <fullName evidence="5">Helix-turn-helix transcriptional regulator</fullName>
    </submittedName>
</protein>
<dbReference type="PANTHER" id="PTHR43280">
    <property type="entry name" value="ARAC-FAMILY TRANSCRIPTIONAL REGULATOR"/>
    <property type="match status" value="1"/>
</dbReference>
<evidence type="ECO:0000313" key="6">
    <source>
        <dbReference type="Proteomes" id="UP001241110"/>
    </source>
</evidence>
<dbReference type="GO" id="GO:0003700">
    <property type="term" value="F:DNA-binding transcription factor activity"/>
    <property type="evidence" value="ECO:0007669"/>
    <property type="project" value="InterPro"/>
</dbReference>
<dbReference type="InterPro" id="IPR009057">
    <property type="entry name" value="Homeodomain-like_sf"/>
</dbReference>
<evidence type="ECO:0000313" key="5">
    <source>
        <dbReference type="EMBL" id="MDJ1485463.1"/>
    </source>
</evidence>